<feature type="region of interest" description="Disordered" evidence="1">
    <location>
        <begin position="116"/>
        <end position="137"/>
    </location>
</feature>
<comment type="caution">
    <text evidence="3">The sequence shown here is derived from an EMBL/GenBank/DDBJ whole genome shotgun (WGS) entry which is preliminary data.</text>
</comment>
<dbReference type="PROSITE" id="PS51257">
    <property type="entry name" value="PROKAR_LIPOPROTEIN"/>
    <property type="match status" value="1"/>
</dbReference>
<dbReference type="EMBL" id="JAGIOO010000001">
    <property type="protein sequence ID" value="MBP2476759.1"/>
    <property type="molecule type" value="Genomic_DNA"/>
</dbReference>
<feature type="chain" id="PRO_5046858354" description="DUF3558 domain-containing protein" evidence="2">
    <location>
        <begin position="29"/>
        <end position="178"/>
    </location>
</feature>
<organism evidence="3 4">
    <name type="scientific">Crossiella equi</name>
    <dbReference type="NCBI Taxonomy" id="130796"/>
    <lineage>
        <taxon>Bacteria</taxon>
        <taxon>Bacillati</taxon>
        <taxon>Actinomycetota</taxon>
        <taxon>Actinomycetes</taxon>
        <taxon>Pseudonocardiales</taxon>
        <taxon>Pseudonocardiaceae</taxon>
        <taxon>Crossiella</taxon>
    </lineage>
</organism>
<dbReference type="Proteomes" id="UP001519363">
    <property type="component" value="Unassembled WGS sequence"/>
</dbReference>
<dbReference type="InterPro" id="IPR024520">
    <property type="entry name" value="DUF3558"/>
</dbReference>
<dbReference type="RefSeq" id="WP_158103530.1">
    <property type="nucleotide sequence ID" value="NZ_JAGIOO010000001.1"/>
</dbReference>
<gene>
    <name evidence="3" type="ORF">JOF53_005631</name>
</gene>
<evidence type="ECO:0000313" key="4">
    <source>
        <dbReference type="Proteomes" id="UP001519363"/>
    </source>
</evidence>
<evidence type="ECO:0000256" key="2">
    <source>
        <dbReference type="SAM" id="SignalP"/>
    </source>
</evidence>
<protein>
    <recommendedName>
        <fullName evidence="5">DUF3558 domain-containing protein</fullName>
    </recommendedName>
</protein>
<evidence type="ECO:0000256" key="1">
    <source>
        <dbReference type="SAM" id="MobiDB-lite"/>
    </source>
</evidence>
<keyword evidence="4" id="KW-1185">Reference proteome</keyword>
<accession>A0ABS5AJL1</accession>
<dbReference type="Pfam" id="PF12079">
    <property type="entry name" value="DUF3558"/>
    <property type="match status" value="1"/>
</dbReference>
<proteinExistence type="predicted"/>
<reference evidence="3 4" key="1">
    <citation type="submission" date="2021-03" db="EMBL/GenBank/DDBJ databases">
        <title>Sequencing the genomes of 1000 actinobacteria strains.</title>
        <authorList>
            <person name="Klenk H.-P."/>
        </authorList>
    </citation>
    <scope>NUCLEOTIDE SEQUENCE [LARGE SCALE GENOMIC DNA]</scope>
    <source>
        <strain evidence="3 4">DSM 44580</strain>
    </source>
</reference>
<evidence type="ECO:0008006" key="5">
    <source>
        <dbReference type="Google" id="ProtNLM"/>
    </source>
</evidence>
<name>A0ABS5AJL1_9PSEU</name>
<sequence length="178" mass="18678">MARPSAHLPVLACAVALTACTTSPTTTASPSPFIAEVPAPATLLKDWARVPTPKTVDKGFRLAPCDALTSKDRQELDLAAPPVPSVPGAQPGCTWRNRTTGAEVTLELDPLSLAQRYDTRPPNLTPRNGYPSLEEPSGQGCHLRIGVSLTEALSVTARPCHLAAQVAERVTGKLPAGT</sequence>
<evidence type="ECO:0000313" key="3">
    <source>
        <dbReference type="EMBL" id="MBP2476759.1"/>
    </source>
</evidence>
<keyword evidence="2" id="KW-0732">Signal</keyword>
<feature type="signal peptide" evidence="2">
    <location>
        <begin position="1"/>
        <end position="28"/>
    </location>
</feature>